<evidence type="ECO:0000256" key="1">
    <source>
        <dbReference type="ARBA" id="ARBA00004123"/>
    </source>
</evidence>
<dbReference type="EMBL" id="JALJOQ010000300">
    <property type="protein sequence ID" value="KAK9785518.1"/>
    <property type="molecule type" value="Genomic_DNA"/>
</dbReference>
<comment type="subcellular location">
    <subcellularLocation>
        <location evidence="1">Nucleus</location>
    </subcellularLocation>
</comment>
<feature type="compositionally biased region" description="Polar residues" evidence="3">
    <location>
        <begin position="1"/>
        <end position="11"/>
    </location>
</feature>
<feature type="compositionally biased region" description="Low complexity" evidence="3">
    <location>
        <begin position="202"/>
        <end position="216"/>
    </location>
</feature>
<dbReference type="GO" id="GO:0051287">
    <property type="term" value="F:NAD binding"/>
    <property type="evidence" value="ECO:0007669"/>
    <property type="project" value="InterPro"/>
</dbReference>
<evidence type="ECO:0000256" key="2">
    <source>
        <dbReference type="ARBA" id="ARBA00023242"/>
    </source>
</evidence>
<dbReference type="SUPFAM" id="SSF52283">
    <property type="entry name" value="Formate/glycerate dehydrogenase catalytic domain-like"/>
    <property type="match status" value="1"/>
</dbReference>
<evidence type="ECO:0000313" key="6">
    <source>
        <dbReference type="Proteomes" id="UP001465755"/>
    </source>
</evidence>
<feature type="region of interest" description="Disordered" evidence="3">
    <location>
        <begin position="177"/>
        <end position="224"/>
    </location>
</feature>
<dbReference type="GO" id="GO:0006281">
    <property type="term" value="P:DNA repair"/>
    <property type="evidence" value="ECO:0007669"/>
    <property type="project" value="InterPro"/>
</dbReference>
<dbReference type="InterPro" id="IPR011257">
    <property type="entry name" value="DNA_glycosylase"/>
</dbReference>
<proteinExistence type="predicted"/>
<dbReference type="PANTHER" id="PTHR15074">
    <property type="entry name" value="METHYL-CPG-BINDING PROTEIN"/>
    <property type="match status" value="1"/>
</dbReference>
<dbReference type="InterPro" id="IPR045138">
    <property type="entry name" value="MeCP2/MBD4"/>
</dbReference>
<gene>
    <name evidence="5" type="ORF">WJX73_000554</name>
</gene>
<evidence type="ECO:0000259" key="4">
    <source>
        <dbReference type="Pfam" id="PF00389"/>
    </source>
</evidence>
<comment type="caution">
    <text evidence="5">The sequence shown here is derived from an EMBL/GenBank/DDBJ whole genome shotgun (WGS) entry which is preliminary data.</text>
</comment>
<feature type="region of interest" description="Disordered" evidence="3">
    <location>
        <begin position="1"/>
        <end position="47"/>
    </location>
</feature>
<sequence length="286" mass="31118">MSCLQHSNCASGSGHRSRHTQEPKRKARKPQGLQASGDPRVATWEPPPSPFGLVEEVLFHDPWKLLVACMLLNKTTGRAVRKVLWDLFRLVPSAGAAADADVAQIRDIIYPLGLATKRAPMLKRFSADYLQKRWTSPLELHGIGQPKLTAPALRAVQAMHAPRRVLDQPRPSLVPAVSGGPTAANPSKRNCPTPQTARCPPSISSQSFTSTGSRRGQVVRAAPEAQTESPTILVSEKLSSAGLDILRQFGTVDTSYGLSPEQLLQKITEADALIIRSETQVTREVF</sequence>
<feature type="domain" description="D-isomer specific 2-hydroxyacid dehydrogenase catalytic" evidence="4">
    <location>
        <begin position="232"/>
        <end position="285"/>
    </location>
</feature>
<evidence type="ECO:0000256" key="3">
    <source>
        <dbReference type="SAM" id="MobiDB-lite"/>
    </source>
</evidence>
<dbReference type="Pfam" id="PF00389">
    <property type="entry name" value="2-Hacid_dh"/>
    <property type="match status" value="1"/>
</dbReference>
<dbReference type="GO" id="GO:0003677">
    <property type="term" value="F:DNA binding"/>
    <property type="evidence" value="ECO:0007669"/>
    <property type="project" value="InterPro"/>
</dbReference>
<dbReference type="InterPro" id="IPR006139">
    <property type="entry name" value="D-isomer_2_OHA_DH_cat_dom"/>
</dbReference>
<feature type="compositionally biased region" description="Polar residues" evidence="3">
    <location>
        <begin position="184"/>
        <end position="196"/>
    </location>
</feature>
<dbReference type="PANTHER" id="PTHR15074:SF0">
    <property type="entry name" value="METHYL-CPG-BINDING DOMAIN PROTEIN 4-LIKE PROTEIN"/>
    <property type="match status" value="1"/>
</dbReference>
<evidence type="ECO:0000313" key="5">
    <source>
        <dbReference type="EMBL" id="KAK9785518.1"/>
    </source>
</evidence>
<dbReference type="AlphaFoldDB" id="A0AAW1NEY2"/>
<dbReference type="SUPFAM" id="SSF48150">
    <property type="entry name" value="DNA-glycosylase"/>
    <property type="match status" value="1"/>
</dbReference>
<keyword evidence="6" id="KW-1185">Reference proteome</keyword>
<keyword evidence="2" id="KW-0539">Nucleus</keyword>
<protein>
    <recommendedName>
        <fullName evidence="4">D-isomer specific 2-hydroxyacid dehydrogenase catalytic domain-containing protein</fullName>
    </recommendedName>
</protein>
<dbReference type="Proteomes" id="UP001465755">
    <property type="component" value="Unassembled WGS sequence"/>
</dbReference>
<accession>A0AAW1NEY2</accession>
<name>A0AAW1NEY2_9CHLO</name>
<dbReference type="Gene3D" id="1.10.340.30">
    <property type="entry name" value="Hypothetical protein, domain 2"/>
    <property type="match status" value="1"/>
</dbReference>
<dbReference type="GO" id="GO:0016616">
    <property type="term" value="F:oxidoreductase activity, acting on the CH-OH group of donors, NAD or NADP as acceptor"/>
    <property type="evidence" value="ECO:0007669"/>
    <property type="project" value="InterPro"/>
</dbReference>
<reference evidence="5 6" key="1">
    <citation type="journal article" date="2024" name="Nat. Commun.">
        <title>Phylogenomics reveals the evolutionary origins of lichenization in chlorophyte algae.</title>
        <authorList>
            <person name="Puginier C."/>
            <person name="Libourel C."/>
            <person name="Otte J."/>
            <person name="Skaloud P."/>
            <person name="Haon M."/>
            <person name="Grisel S."/>
            <person name="Petersen M."/>
            <person name="Berrin J.G."/>
            <person name="Delaux P.M."/>
            <person name="Dal Grande F."/>
            <person name="Keller J."/>
        </authorList>
    </citation>
    <scope>NUCLEOTIDE SEQUENCE [LARGE SCALE GENOMIC DNA]</scope>
    <source>
        <strain evidence="5 6">SAG 2036</strain>
    </source>
</reference>
<dbReference type="GO" id="GO:0005634">
    <property type="term" value="C:nucleus"/>
    <property type="evidence" value="ECO:0007669"/>
    <property type="project" value="UniProtKB-SubCell"/>
</dbReference>
<organism evidence="5 6">
    <name type="scientific">Symbiochloris irregularis</name>
    <dbReference type="NCBI Taxonomy" id="706552"/>
    <lineage>
        <taxon>Eukaryota</taxon>
        <taxon>Viridiplantae</taxon>
        <taxon>Chlorophyta</taxon>
        <taxon>core chlorophytes</taxon>
        <taxon>Trebouxiophyceae</taxon>
        <taxon>Trebouxiales</taxon>
        <taxon>Trebouxiaceae</taxon>
        <taxon>Symbiochloris</taxon>
    </lineage>
</organism>
<dbReference type="Gene3D" id="3.40.50.720">
    <property type="entry name" value="NAD(P)-binding Rossmann-like Domain"/>
    <property type="match status" value="1"/>
</dbReference>